<proteinExistence type="predicted"/>
<evidence type="ECO:0000313" key="2">
    <source>
        <dbReference type="Proteomes" id="UP001596052"/>
    </source>
</evidence>
<sequence length="59" mass="6229">MPATARDSRLNLRSKCYGSGTPRDARPASDNFHGLNPGLYLDSGCFVFATIVNNAGLAA</sequence>
<organism evidence="1 2">
    <name type="scientific">Prosthecobacter fluviatilis</name>
    <dbReference type="NCBI Taxonomy" id="445931"/>
    <lineage>
        <taxon>Bacteria</taxon>
        <taxon>Pseudomonadati</taxon>
        <taxon>Verrucomicrobiota</taxon>
        <taxon>Verrucomicrobiia</taxon>
        <taxon>Verrucomicrobiales</taxon>
        <taxon>Verrucomicrobiaceae</taxon>
        <taxon>Prosthecobacter</taxon>
    </lineage>
</organism>
<dbReference type="EMBL" id="JBHSMQ010000001">
    <property type="protein sequence ID" value="MFC5453858.1"/>
    <property type="molecule type" value="Genomic_DNA"/>
</dbReference>
<gene>
    <name evidence="1" type="ORF">ACFQDI_03235</name>
</gene>
<dbReference type="RefSeq" id="WP_377163345.1">
    <property type="nucleotide sequence ID" value="NZ_JBHSMQ010000001.1"/>
</dbReference>
<dbReference type="Proteomes" id="UP001596052">
    <property type="component" value="Unassembled WGS sequence"/>
</dbReference>
<name>A0ABW0KK65_9BACT</name>
<protein>
    <submittedName>
        <fullName evidence="1">Uncharacterized protein</fullName>
    </submittedName>
</protein>
<evidence type="ECO:0000313" key="1">
    <source>
        <dbReference type="EMBL" id="MFC5453858.1"/>
    </source>
</evidence>
<accession>A0ABW0KK65</accession>
<comment type="caution">
    <text evidence="1">The sequence shown here is derived from an EMBL/GenBank/DDBJ whole genome shotgun (WGS) entry which is preliminary data.</text>
</comment>
<keyword evidence="2" id="KW-1185">Reference proteome</keyword>
<reference evidence="2" key="1">
    <citation type="journal article" date="2019" name="Int. J. Syst. Evol. Microbiol.">
        <title>The Global Catalogue of Microorganisms (GCM) 10K type strain sequencing project: providing services to taxonomists for standard genome sequencing and annotation.</title>
        <authorList>
            <consortium name="The Broad Institute Genomics Platform"/>
            <consortium name="The Broad Institute Genome Sequencing Center for Infectious Disease"/>
            <person name="Wu L."/>
            <person name="Ma J."/>
        </authorList>
    </citation>
    <scope>NUCLEOTIDE SEQUENCE [LARGE SCALE GENOMIC DNA]</scope>
    <source>
        <strain evidence="2">CGMCC 4.1469</strain>
    </source>
</reference>